<protein>
    <submittedName>
        <fullName evidence="2">Uncharacterized protein</fullName>
    </submittedName>
</protein>
<keyword evidence="1" id="KW-0812">Transmembrane</keyword>
<dbReference type="EMBL" id="LAZR01006644">
    <property type="protein sequence ID" value="KKM90662.1"/>
    <property type="molecule type" value="Genomic_DNA"/>
</dbReference>
<accession>A0A0F9PBB0</accession>
<organism evidence="2">
    <name type="scientific">marine sediment metagenome</name>
    <dbReference type="NCBI Taxonomy" id="412755"/>
    <lineage>
        <taxon>unclassified sequences</taxon>
        <taxon>metagenomes</taxon>
        <taxon>ecological metagenomes</taxon>
    </lineage>
</organism>
<feature type="transmembrane region" description="Helical" evidence="1">
    <location>
        <begin position="90"/>
        <end position="110"/>
    </location>
</feature>
<evidence type="ECO:0000256" key="1">
    <source>
        <dbReference type="SAM" id="Phobius"/>
    </source>
</evidence>
<gene>
    <name evidence="2" type="ORF">LCGC14_1236420</name>
</gene>
<sequence length="123" mass="12934">MKALAIVALVFAGLSIFVPLGGIFLAMICSVFAAISFRSQPTLSGITFGINIINTAFLSPSLVITDVVSSGALDTSTSVQAAPTDSGEIYWFYVGFHLVLFVIAIVWRLVRGAPKQVAPALEG</sequence>
<keyword evidence="1" id="KW-1133">Transmembrane helix</keyword>
<keyword evidence="1" id="KW-0472">Membrane</keyword>
<dbReference type="AlphaFoldDB" id="A0A0F9PBB0"/>
<reference evidence="2" key="1">
    <citation type="journal article" date="2015" name="Nature">
        <title>Complex archaea that bridge the gap between prokaryotes and eukaryotes.</title>
        <authorList>
            <person name="Spang A."/>
            <person name="Saw J.H."/>
            <person name="Jorgensen S.L."/>
            <person name="Zaremba-Niedzwiedzka K."/>
            <person name="Martijn J."/>
            <person name="Lind A.E."/>
            <person name="van Eijk R."/>
            <person name="Schleper C."/>
            <person name="Guy L."/>
            <person name="Ettema T.J."/>
        </authorList>
    </citation>
    <scope>NUCLEOTIDE SEQUENCE</scope>
</reference>
<evidence type="ECO:0000313" key="2">
    <source>
        <dbReference type="EMBL" id="KKM90662.1"/>
    </source>
</evidence>
<comment type="caution">
    <text evidence="2">The sequence shown here is derived from an EMBL/GenBank/DDBJ whole genome shotgun (WGS) entry which is preliminary data.</text>
</comment>
<name>A0A0F9PBB0_9ZZZZ</name>
<proteinExistence type="predicted"/>